<organism evidence="1 2">
    <name type="scientific">Nephila pilipes</name>
    <name type="common">Giant wood spider</name>
    <name type="synonym">Nephila maculata</name>
    <dbReference type="NCBI Taxonomy" id="299642"/>
    <lineage>
        <taxon>Eukaryota</taxon>
        <taxon>Metazoa</taxon>
        <taxon>Ecdysozoa</taxon>
        <taxon>Arthropoda</taxon>
        <taxon>Chelicerata</taxon>
        <taxon>Arachnida</taxon>
        <taxon>Araneae</taxon>
        <taxon>Araneomorphae</taxon>
        <taxon>Entelegynae</taxon>
        <taxon>Araneoidea</taxon>
        <taxon>Nephilidae</taxon>
        <taxon>Nephila</taxon>
    </lineage>
</organism>
<gene>
    <name evidence="1" type="ORF">NPIL_454001</name>
</gene>
<accession>A0A8X6NDZ2</accession>
<name>A0A8X6NDZ2_NEPPI</name>
<evidence type="ECO:0000313" key="2">
    <source>
        <dbReference type="Proteomes" id="UP000887013"/>
    </source>
</evidence>
<dbReference type="Proteomes" id="UP000887013">
    <property type="component" value="Unassembled WGS sequence"/>
</dbReference>
<proteinExistence type="predicted"/>
<keyword evidence="2" id="KW-1185">Reference proteome</keyword>
<sequence length="178" mass="21220">MSRRRLRISLKKEKQDSWKLNLKKKHHVEGNLKRRMTEKRNRRKNLLKVSSLLSQVEKLKQGELRRLEELIEQDERRKSKEALIRKELGINGMPRKMKSSRKRFRLEYLGALIPHVKPDDVIFAECFNPERVYWRLGKTIEVPPEKGECSEHVAIKNTNFKFGRYRGILPTVNVTTME</sequence>
<reference evidence="1" key="1">
    <citation type="submission" date="2020-08" db="EMBL/GenBank/DDBJ databases">
        <title>Multicomponent nature underlies the extraordinary mechanical properties of spider dragline silk.</title>
        <authorList>
            <person name="Kono N."/>
            <person name="Nakamura H."/>
            <person name="Mori M."/>
            <person name="Yoshida Y."/>
            <person name="Ohtoshi R."/>
            <person name="Malay A.D."/>
            <person name="Moran D.A.P."/>
            <person name="Tomita M."/>
            <person name="Numata K."/>
            <person name="Arakawa K."/>
        </authorList>
    </citation>
    <scope>NUCLEOTIDE SEQUENCE</scope>
</reference>
<dbReference type="AlphaFoldDB" id="A0A8X6NDZ2"/>
<comment type="caution">
    <text evidence="1">The sequence shown here is derived from an EMBL/GenBank/DDBJ whole genome shotgun (WGS) entry which is preliminary data.</text>
</comment>
<evidence type="ECO:0000313" key="1">
    <source>
        <dbReference type="EMBL" id="GFT09124.1"/>
    </source>
</evidence>
<dbReference type="EMBL" id="BMAW01103442">
    <property type="protein sequence ID" value="GFT09124.1"/>
    <property type="molecule type" value="Genomic_DNA"/>
</dbReference>
<protein>
    <submittedName>
        <fullName evidence="1">Uncharacterized protein</fullName>
    </submittedName>
</protein>